<dbReference type="Proteomes" id="UP000785679">
    <property type="component" value="Unassembled WGS sequence"/>
</dbReference>
<evidence type="ECO:0000313" key="3">
    <source>
        <dbReference type="Proteomes" id="UP000785679"/>
    </source>
</evidence>
<keyword evidence="3" id="KW-1185">Reference proteome</keyword>
<dbReference type="SMART" id="SM00698">
    <property type="entry name" value="MORN"/>
    <property type="match status" value="2"/>
</dbReference>
<proteinExistence type="predicted"/>
<dbReference type="PANTHER" id="PTHR43215">
    <property type="entry name" value="RADIAL SPOKE HEAD 1 HOMOLOG"/>
    <property type="match status" value="1"/>
</dbReference>
<dbReference type="SUPFAM" id="SSF82185">
    <property type="entry name" value="Histone H3 K4-specific methyltransferase SET7/9 N-terminal domain"/>
    <property type="match status" value="1"/>
</dbReference>
<accession>A0A8J8NRC8</accession>
<organism evidence="2 3">
    <name type="scientific">Halteria grandinella</name>
    <dbReference type="NCBI Taxonomy" id="5974"/>
    <lineage>
        <taxon>Eukaryota</taxon>
        <taxon>Sar</taxon>
        <taxon>Alveolata</taxon>
        <taxon>Ciliophora</taxon>
        <taxon>Intramacronucleata</taxon>
        <taxon>Spirotrichea</taxon>
        <taxon>Stichotrichia</taxon>
        <taxon>Sporadotrichida</taxon>
        <taxon>Halteriidae</taxon>
        <taxon>Halteria</taxon>
    </lineage>
</organism>
<dbReference type="PANTHER" id="PTHR43215:SF14">
    <property type="entry name" value="RADIAL SPOKE HEAD 1 HOMOLOG"/>
    <property type="match status" value="1"/>
</dbReference>
<comment type="caution">
    <text evidence="2">The sequence shown here is derived from an EMBL/GenBank/DDBJ whole genome shotgun (WGS) entry which is preliminary data.</text>
</comment>
<evidence type="ECO:0000313" key="2">
    <source>
        <dbReference type="EMBL" id="TNV80482.1"/>
    </source>
</evidence>
<protein>
    <submittedName>
        <fullName evidence="2">Uncharacterized protein</fullName>
    </submittedName>
</protein>
<dbReference type="Gene3D" id="2.20.110.10">
    <property type="entry name" value="Histone H3 K4-specific methyltransferase SET7/9 N-terminal domain"/>
    <property type="match status" value="1"/>
</dbReference>
<sequence length="523" mass="60545">MELGQPHFIKQIAKLVEETRNKWAALIRREGNMYTEVNAKYNTKKKIYEWIEKHSMSQQGLSGRSVCRDVERFQKFDEEFKRQVSLFEEYNQELDVVKLHSLNAQFVELSGTLDREYSYLQDICEPDFIYETYKPCLDTCPVPKDPYETDLINEILSLKVRQGEQNIAAAKNVRFFNPQELAEAVNQIQHQLGRQAAQMNAYFSLFGNLKDTALFVGNCMGTQKVLETVRGQIEEFNEALSSSVKESRIGIIQNDEKLSAFSVSFDCQFQNLEESLKKGLQSHTEMQEELIAQVEEAFATFKQLKEQPTSSQYESTGFIKSKQMLDRMISTFNQPINGFIPELNERGQSKLADCIIKHGWKWSIQEINGSTDTLHTVDWRPFEGLELGAWSLQQGHYYGQLSDSKRDGLGLVYCTNPNENPWLFECVWQDGVPVSHGRFTLIANNKWFKFEGGIDGQHGLTGECHYEDEDGDQYRGEYREGRRHGKGRWRNADGSYQEGEWRDGEEMGRHRYYSKEGVLVEEK</sequence>
<dbReference type="EMBL" id="RRYP01007461">
    <property type="protein sequence ID" value="TNV80482.1"/>
    <property type="molecule type" value="Genomic_DNA"/>
</dbReference>
<name>A0A8J8NRC8_HALGN</name>
<gene>
    <name evidence="2" type="ORF">FGO68_gene3095</name>
</gene>
<keyword evidence="1" id="KW-0677">Repeat</keyword>
<dbReference type="InterPro" id="IPR003409">
    <property type="entry name" value="MORN"/>
</dbReference>
<reference evidence="2" key="1">
    <citation type="submission" date="2019-06" db="EMBL/GenBank/DDBJ databases">
        <authorList>
            <person name="Zheng W."/>
        </authorList>
    </citation>
    <scope>NUCLEOTIDE SEQUENCE</scope>
    <source>
        <strain evidence="2">QDHG01</strain>
    </source>
</reference>
<dbReference type="AlphaFoldDB" id="A0A8J8NRC8"/>
<evidence type="ECO:0000256" key="1">
    <source>
        <dbReference type="ARBA" id="ARBA00022737"/>
    </source>
</evidence>